<reference evidence="2" key="1">
    <citation type="submission" date="2022-11" db="EMBL/GenBank/DDBJ databases">
        <authorList>
            <person name="Petersen C."/>
        </authorList>
    </citation>
    <scope>NUCLEOTIDE SEQUENCE</scope>
    <source>
        <strain evidence="2">IBT 30069</strain>
    </source>
</reference>
<accession>A0A9W9FUC4</accession>
<evidence type="ECO:0000313" key="3">
    <source>
        <dbReference type="Proteomes" id="UP001149165"/>
    </source>
</evidence>
<dbReference type="EMBL" id="JAPQKH010000003">
    <property type="protein sequence ID" value="KAJ5106512.1"/>
    <property type="molecule type" value="Genomic_DNA"/>
</dbReference>
<keyword evidence="3" id="KW-1185">Reference proteome</keyword>
<sequence>MPDPEYSRKYREVGPSHRTSIGMERRPKTLVSYYSTQGMCLGSAQPREGYNPHINSISPAQELTGDDSAPDQSTMLTACSGPKKEVFQRATSAWQAWWRKCPDWKRNDGSLWGKSGEILIFSPIKT</sequence>
<dbReference type="AlphaFoldDB" id="A0A9W9FUC4"/>
<name>A0A9W9FUC4_9EURO</name>
<proteinExistence type="predicted"/>
<protein>
    <submittedName>
        <fullName evidence="2">Uncharacterized protein</fullName>
    </submittedName>
</protein>
<reference evidence="2" key="2">
    <citation type="journal article" date="2023" name="IMA Fungus">
        <title>Comparative genomic study of the Penicillium genus elucidates a diverse pangenome and 15 lateral gene transfer events.</title>
        <authorList>
            <person name="Petersen C."/>
            <person name="Sorensen T."/>
            <person name="Nielsen M.R."/>
            <person name="Sondergaard T.E."/>
            <person name="Sorensen J.L."/>
            <person name="Fitzpatrick D.A."/>
            <person name="Frisvad J.C."/>
            <person name="Nielsen K.L."/>
        </authorList>
    </citation>
    <scope>NUCLEOTIDE SEQUENCE</scope>
    <source>
        <strain evidence="2">IBT 30069</strain>
    </source>
</reference>
<evidence type="ECO:0000256" key="1">
    <source>
        <dbReference type="SAM" id="MobiDB-lite"/>
    </source>
</evidence>
<feature type="region of interest" description="Disordered" evidence="1">
    <location>
        <begin position="44"/>
        <end position="73"/>
    </location>
</feature>
<organism evidence="2 3">
    <name type="scientific">Penicillium angulare</name>
    <dbReference type="NCBI Taxonomy" id="116970"/>
    <lineage>
        <taxon>Eukaryota</taxon>
        <taxon>Fungi</taxon>
        <taxon>Dikarya</taxon>
        <taxon>Ascomycota</taxon>
        <taxon>Pezizomycotina</taxon>
        <taxon>Eurotiomycetes</taxon>
        <taxon>Eurotiomycetidae</taxon>
        <taxon>Eurotiales</taxon>
        <taxon>Aspergillaceae</taxon>
        <taxon>Penicillium</taxon>
    </lineage>
</organism>
<dbReference type="Proteomes" id="UP001149165">
    <property type="component" value="Unassembled WGS sequence"/>
</dbReference>
<gene>
    <name evidence="2" type="ORF">N7456_003187</name>
</gene>
<feature type="compositionally biased region" description="Basic and acidic residues" evidence="1">
    <location>
        <begin position="1"/>
        <end position="15"/>
    </location>
</feature>
<feature type="region of interest" description="Disordered" evidence="1">
    <location>
        <begin position="1"/>
        <end position="24"/>
    </location>
</feature>
<evidence type="ECO:0000313" key="2">
    <source>
        <dbReference type="EMBL" id="KAJ5106512.1"/>
    </source>
</evidence>
<comment type="caution">
    <text evidence="2">The sequence shown here is derived from an EMBL/GenBank/DDBJ whole genome shotgun (WGS) entry which is preliminary data.</text>
</comment>